<dbReference type="RefSeq" id="WP_268760804.1">
    <property type="nucleotide sequence ID" value="NZ_CP113865.1"/>
</dbReference>
<dbReference type="Proteomes" id="UP001164909">
    <property type="component" value="Chromosome"/>
</dbReference>
<reference evidence="1" key="1">
    <citation type="submission" date="2022-12" db="EMBL/GenBank/DDBJ databases">
        <authorList>
            <person name="Bing R.G."/>
            <person name="Willard D.J."/>
            <person name="Manesh M.J.H."/>
            <person name="Laemthong T."/>
            <person name="Crosby J.R."/>
            <person name="Kelly R.M."/>
        </authorList>
    </citation>
    <scope>NUCLEOTIDE SEQUENCE</scope>
    <source>
        <strain evidence="1">DSM 8990</strain>
    </source>
</reference>
<name>A0ABY7BPP6_9FIRM</name>
<gene>
    <name evidence="1" type="ORF">OTK00_000179</name>
</gene>
<sequence>MESSYYALDKMKKEMTIYKEKDTTTFANLIYRTGVSLLGRF</sequence>
<protein>
    <submittedName>
        <fullName evidence="1">Uncharacterized protein</fullName>
    </submittedName>
</protein>
<evidence type="ECO:0000313" key="1">
    <source>
        <dbReference type="EMBL" id="WAM34031.1"/>
    </source>
</evidence>
<organism evidence="1 2">
    <name type="scientific">Caldicellulosiruptor morganii</name>
    <dbReference type="NCBI Taxonomy" id="1387555"/>
    <lineage>
        <taxon>Bacteria</taxon>
        <taxon>Bacillati</taxon>
        <taxon>Bacillota</taxon>
        <taxon>Bacillota incertae sedis</taxon>
        <taxon>Caldicellulosiruptorales</taxon>
        <taxon>Caldicellulosiruptoraceae</taxon>
        <taxon>Caldicellulosiruptor</taxon>
    </lineage>
</organism>
<keyword evidence="2" id="KW-1185">Reference proteome</keyword>
<accession>A0ABY7BPP6</accession>
<evidence type="ECO:0000313" key="2">
    <source>
        <dbReference type="Proteomes" id="UP001164909"/>
    </source>
</evidence>
<dbReference type="EMBL" id="CP113865">
    <property type="protein sequence ID" value="WAM34031.1"/>
    <property type="molecule type" value="Genomic_DNA"/>
</dbReference>
<proteinExistence type="predicted"/>